<dbReference type="EMBL" id="BAABFT010000007">
    <property type="protein sequence ID" value="GAA4327260.1"/>
    <property type="molecule type" value="Genomic_DNA"/>
</dbReference>
<feature type="domain" description="Glycosyltransferase 2-like" evidence="1">
    <location>
        <begin position="14"/>
        <end position="179"/>
    </location>
</feature>
<dbReference type="RefSeq" id="WP_345211993.1">
    <property type="nucleotide sequence ID" value="NZ_BAABFT010000007.1"/>
</dbReference>
<reference evidence="3" key="1">
    <citation type="journal article" date="2019" name="Int. J. Syst. Evol. Microbiol.">
        <title>The Global Catalogue of Microorganisms (GCM) 10K type strain sequencing project: providing services to taxonomists for standard genome sequencing and annotation.</title>
        <authorList>
            <consortium name="The Broad Institute Genomics Platform"/>
            <consortium name="The Broad Institute Genome Sequencing Center for Infectious Disease"/>
            <person name="Wu L."/>
            <person name="Ma J."/>
        </authorList>
    </citation>
    <scope>NUCLEOTIDE SEQUENCE [LARGE SCALE GENOMIC DNA]</scope>
    <source>
        <strain evidence="3">JCM 17705</strain>
    </source>
</reference>
<dbReference type="InterPro" id="IPR050834">
    <property type="entry name" value="Glycosyltransf_2"/>
</dbReference>
<gene>
    <name evidence="2" type="primary">rfbN</name>
    <name evidence="2" type="ORF">GCM10023149_30580</name>
</gene>
<comment type="caution">
    <text evidence="2">The sequence shown here is derived from an EMBL/GenBank/DDBJ whole genome shotgun (WGS) entry which is preliminary data.</text>
</comment>
<organism evidence="2 3">
    <name type="scientific">Mucilaginibacter gynuensis</name>
    <dbReference type="NCBI Taxonomy" id="1302236"/>
    <lineage>
        <taxon>Bacteria</taxon>
        <taxon>Pseudomonadati</taxon>
        <taxon>Bacteroidota</taxon>
        <taxon>Sphingobacteriia</taxon>
        <taxon>Sphingobacteriales</taxon>
        <taxon>Sphingobacteriaceae</taxon>
        <taxon>Mucilaginibacter</taxon>
    </lineage>
</organism>
<evidence type="ECO:0000313" key="2">
    <source>
        <dbReference type="EMBL" id="GAA4327260.1"/>
    </source>
</evidence>
<keyword evidence="3" id="KW-1185">Reference proteome</keyword>
<dbReference type="Gene3D" id="3.90.550.10">
    <property type="entry name" value="Spore Coat Polysaccharide Biosynthesis Protein SpsA, Chain A"/>
    <property type="match status" value="1"/>
</dbReference>
<name>A0ABP8GNF3_9SPHI</name>
<sequence length="292" mass="33446">MNKPGTSHLKVALFIPTYNAGSDLEKLLASVESQSEKPDLLAIIDSDSTDDTVATAERHDVKVTSIEKKDFTHGYARHKLIDLYPGYDIYIYLTQDAILASSDSLKNVIAVFSDQKIGVAYGRQLPKSNATLLERHNRDFNYPDKSYIRSKTDINEYGFKTIFCSNSFAAYRYTAYKEVGGFPVEAKFGEDTLITAKMISKGWKIAYVAEAPVYHSHNYSNKQEYERYIEIGKFHRQNPQLYREFGKPAKEGVRFILSQFTYLIKRNPLRLFEMAAKTISKWRGYKKGYKGN</sequence>
<dbReference type="Pfam" id="PF00535">
    <property type="entry name" value="Glycos_transf_2"/>
    <property type="match status" value="1"/>
</dbReference>
<accession>A0ABP8GNF3</accession>
<dbReference type="InterPro" id="IPR001173">
    <property type="entry name" value="Glyco_trans_2-like"/>
</dbReference>
<dbReference type="Proteomes" id="UP001500582">
    <property type="component" value="Unassembled WGS sequence"/>
</dbReference>
<protein>
    <submittedName>
        <fullName evidence="2">O antigen biosynthesis rhamnosyltransferase RfbN</fullName>
    </submittedName>
</protein>
<dbReference type="InterPro" id="IPR029044">
    <property type="entry name" value="Nucleotide-diphossugar_trans"/>
</dbReference>
<evidence type="ECO:0000313" key="3">
    <source>
        <dbReference type="Proteomes" id="UP001500582"/>
    </source>
</evidence>
<proteinExistence type="predicted"/>
<dbReference type="SUPFAM" id="SSF53448">
    <property type="entry name" value="Nucleotide-diphospho-sugar transferases"/>
    <property type="match status" value="1"/>
</dbReference>
<evidence type="ECO:0000259" key="1">
    <source>
        <dbReference type="Pfam" id="PF00535"/>
    </source>
</evidence>
<dbReference type="PANTHER" id="PTHR43685">
    <property type="entry name" value="GLYCOSYLTRANSFERASE"/>
    <property type="match status" value="1"/>
</dbReference>
<dbReference type="PANTHER" id="PTHR43685:SF13">
    <property type="entry name" value="O ANTIGEN BIOSYNTHESIS RHAMNOSYLTRANSFERASE RFBN"/>
    <property type="match status" value="1"/>
</dbReference>